<dbReference type="PROSITE" id="PS51419">
    <property type="entry name" value="RAB"/>
    <property type="match status" value="1"/>
</dbReference>
<dbReference type="SUPFAM" id="SSF52540">
    <property type="entry name" value="P-loop containing nucleoside triphosphate hydrolases"/>
    <property type="match status" value="1"/>
</dbReference>
<name>A0A5A8CTF1_CAFRO</name>
<dbReference type="Proteomes" id="UP000324907">
    <property type="component" value="Unassembled WGS sequence"/>
</dbReference>
<reference evidence="2 3" key="1">
    <citation type="submission" date="2019-07" db="EMBL/GenBank/DDBJ databases">
        <title>Genomes of Cafeteria roenbergensis.</title>
        <authorList>
            <person name="Fischer M.G."/>
            <person name="Hackl T."/>
            <person name="Roman M."/>
        </authorList>
    </citation>
    <scope>NUCLEOTIDE SEQUENCE [LARGE SCALE GENOMIC DNA]</scope>
    <source>
        <strain evidence="2 3">RCC970-E3</strain>
    </source>
</reference>
<evidence type="ECO:0000313" key="3">
    <source>
        <dbReference type="Proteomes" id="UP000324907"/>
    </source>
</evidence>
<dbReference type="PRINTS" id="PR00449">
    <property type="entry name" value="RASTRNSFRMNG"/>
</dbReference>
<protein>
    <submittedName>
        <fullName evidence="2">Uncharacterized protein</fullName>
    </submittedName>
</protein>
<gene>
    <name evidence="2" type="ORF">FNF28_06762</name>
</gene>
<dbReference type="SMART" id="SM00174">
    <property type="entry name" value="RHO"/>
    <property type="match status" value="1"/>
</dbReference>
<dbReference type="InterPro" id="IPR027417">
    <property type="entry name" value="P-loop_NTPase"/>
</dbReference>
<dbReference type="NCBIfam" id="TIGR00231">
    <property type="entry name" value="small_GTP"/>
    <property type="match status" value="1"/>
</dbReference>
<comment type="caution">
    <text evidence="2">The sequence shown here is derived from an EMBL/GenBank/DDBJ whole genome shotgun (WGS) entry which is preliminary data.</text>
</comment>
<accession>A0A5A8CTF1</accession>
<dbReference type="PANTHER" id="PTHR47978">
    <property type="match status" value="1"/>
</dbReference>
<dbReference type="SMART" id="SM00173">
    <property type="entry name" value="RAS"/>
    <property type="match status" value="1"/>
</dbReference>
<evidence type="ECO:0000256" key="1">
    <source>
        <dbReference type="ARBA" id="ARBA00022741"/>
    </source>
</evidence>
<proteinExistence type="predicted"/>
<dbReference type="SMART" id="SM00176">
    <property type="entry name" value="RAN"/>
    <property type="match status" value="1"/>
</dbReference>
<dbReference type="InterPro" id="IPR001806">
    <property type="entry name" value="Small_GTPase"/>
</dbReference>
<dbReference type="PROSITE" id="PS51421">
    <property type="entry name" value="RAS"/>
    <property type="match status" value="1"/>
</dbReference>
<dbReference type="Pfam" id="PF00071">
    <property type="entry name" value="Ras"/>
    <property type="match status" value="1"/>
</dbReference>
<keyword evidence="1" id="KW-0547">Nucleotide-binding</keyword>
<dbReference type="GO" id="GO:0005525">
    <property type="term" value="F:GTP binding"/>
    <property type="evidence" value="ECO:0007669"/>
    <property type="project" value="InterPro"/>
</dbReference>
<dbReference type="AlphaFoldDB" id="A0A5A8CTF1"/>
<dbReference type="InterPro" id="IPR005225">
    <property type="entry name" value="Small_GTP-bd"/>
</dbReference>
<dbReference type="Gene3D" id="3.40.50.300">
    <property type="entry name" value="P-loop containing nucleotide triphosphate hydrolases"/>
    <property type="match status" value="1"/>
</dbReference>
<dbReference type="EMBL" id="VLTL01000185">
    <property type="protein sequence ID" value="KAA0155051.1"/>
    <property type="molecule type" value="Genomic_DNA"/>
</dbReference>
<dbReference type="SMART" id="SM00175">
    <property type="entry name" value="RAB"/>
    <property type="match status" value="1"/>
</dbReference>
<dbReference type="FunFam" id="3.40.50.300:FF:001447">
    <property type="entry name" value="Ras-related protein Rab-1B"/>
    <property type="match status" value="1"/>
</dbReference>
<evidence type="ECO:0000313" key="2">
    <source>
        <dbReference type="EMBL" id="KAA0155051.1"/>
    </source>
</evidence>
<organism evidence="2 3">
    <name type="scientific">Cafeteria roenbergensis</name>
    <name type="common">Marine flagellate</name>
    <dbReference type="NCBI Taxonomy" id="33653"/>
    <lineage>
        <taxon>Eukaryota</taxon>
        <taxon>Sar</taxon>
        <taxon>Stramenopiles</taxon>
        <taxon>Bigyra</taxon>
        <taxon>Opalozoa</taxon>
        <taxon>Bicosoecida</taxon>
        <taxon>Cafeteriaceae</taxon>
        <taxon>Cafeteria</taxon>
    </lineage>
</organism>
<sequence length="184" mass="19942">MSLATVGSKGKTQRIKLVSMGDSGVGKSCLIKRFCEGRFVSKYVMTIGVDFGVKPVRLPSGQAARVNFWDLSGRPEFLEVRNEFYRDSQAALLVFDVCRQESFEGLEGWLREAQRFGAPASMPLAVCGNKTDKGARRRVPAADARAWAAEHGLPYFETSAESGAGVAEAFEELLAAAGRAWASA</sequence>
<dbReference type="GO" id="GO:0003924">
    <property type="term" value="F:GTPase activity"/>
    <property type="evidence" value="ECO:0007669"/>
    <property type="project" value="InterPro"/>
</dbReference>